<feature type="region of interest" description="Disordered" evidence="1">
    <location>
        <begin position="150"/>
        <end position="177"/>
    </location>
</feature>
<keyword evidence="4" id="KW-1185">Reference proteome</keyword>
<evidence type="ECO:0000313" key="3">
    <source>
        <dbReference type="EMBL" id="TDY38752.1"/>
    </source>
</evidence>
<reference evidence="3 4" key="1">
    <citation type="submission" date="2019-03" db="EMBL/GenBank/DDBJ databases">
        <title>Genomic Encyclopedia of Type Strains, Phase III (KMG-III): the genomes of soil and plant-associated and newly described type strains.</title>
        <authorList>
            <person name="Whitman W."/>
        </authorList>
    </citation>
    <scope>NUCLEOTIDE SEQUENCE [LARGE SCALE GENOMIC DNA]</scope>
    <source>
        <strain evidence="3 4">LMG 29544</strain>
    </source>
</reference>
<feature type="compositionally biased region" description="Basic and acidic residues" evidence="1">
    <location>
        <begin position="45"/>
        <end position="61"/>
    </location>
</feature>
<feature type="compositionally biased region" description="Low complexity" evidence="1">
    <location>
        <begin position="312"/>
        <end position="323"/>
    </location>
</feature>
<feature type="domain" description="Cytotoxic necrotizing factor Rho-activating" evidence="2">
    <location>
        <begin position="549"/>
        <end position="664"/>
    </location>
</feature>
<dbReference type="InterPro" id="IPR011324">
    <property type="entry name" value="Cytotoxic_necrot_fac-like_cat"/>
</dbReference>
<evidence type="ECO:0000313" key="4">
    <source>
        <dbReference type="Proteomes" id="UP000295509"/>
    </source>
</evidence>
<dbReference type="Proteomes" id="UP000295509">
    <property type="component" value="Unassembled WGS sequence"/>
</dbReference>
<dbReference type="SUPFAM" id="SSF64438">
    <property type="entry name" value="CNF1/YfiH-like putative cysteine hydrolases"/>
    <property type="match status" value="1"/>
</dbReference>
<evidence type="ECO:0000256" key="1">
    <source>
        <dbReference type="SAM" id="MobiDB-lite"/>
    </source>
</evidence>
<feature type="region of interest" description="Disordered" evidence="1">
    <location>
        <begin position="1"/>
        <end position="86"/>
    </location>
</feature>
<feature type="compositionally biased region" description="Low complexity" evidence="1">
    <location>
        <begin position="406"/>
        <end position="421"/>
    </location>
</feature>
<feature type="region of interest" description="Disordered" evidence="1">
    <location>
        <begin position="357"/>
        <end position="459"/>
    </location>
</feature>
<dbReference type="AlphaFoldDB" id="A0A4R8L7P6"/>
<sequence>MQIVAGTPYPTLLKRPDFTSPRPDDDDAPQSNAIPAMQRGPAQRNRVETKRNASGRREPSVKRSGRRKVQDNSDAAMPAQPNDTLKHYPDAAQMVPRLLHFEQRVLEIRERKRSGGELSVDETDALKLYDALHDRLAFLHERVSAVKGEPVAHARIEDPPRDEKQREKTQPVNHGPDDVKYVGGVTIKADYTLRDVLATTANAAKSPFASFVSSTKDLIKKATTGEPLSATEEQEIYRYAGIADAFIALTPKGNLIQRAGDALGSLSDVLAGETPDSETLQSDLTNSLKSIQPKQSTSTNNASTRKSGTPVAPAQPAQRAASKAKSDYAEPQDFFDFPRFKIRFPFDDHSTRTVDVVRKSRFNPPQRQPDGRVGYPLSPTTPPRLPAEKTGKPATPPVLPPEKAGEPAAGPSGATGGEATSVPAGDVLKATGTPTKTDGRRASAPDAMGRPSGDLRRIAGKGPIGVTLASSPLDDNMRVRDFKTSFYFYRKDRDVKDMSAMRAVRGTDYEHRRDVLAVGNGEQATSYIANSKINAGTFWGHGPASHLQGAELIELGNGRDGVGAVKLPFANVRPGATVIVSGGAMNGCTMLFASDGTSLYAYHAGSTELSPAWRTAREGTRSIVDAHTLIGPKDHAAYRWHGTHDDLIVVGRQYPFSALIYSGQYLANTYALIGAGSVLGAVAGPTETIPGSHLHVARHAYGSGDKPKWHMMTFNYYDHDVGLRTIGTAEAVISKDLNGKVTVSVLAEKGKLDRGSSIGERGGPIAYRYRAVDSESAVYHPPG</sequence>
<evidence type="ECO:0000259" key="2">
    <source>
        <dbReference type="Pfam" id="PF05785"/>
    </source>
</evidence>
<dbReference type="EMBL" id="SORE01000031">
    <property type="protein sequence ID" value="TDY38752.1"/>
    <property type="molecule type" value="Genomic_DNA"/>
</dbReference>
<accession>A0A4R8L7P6</accession>
<organism evidence="3 4">
    <name type="scientific">Paraburkholderia rhizosphaerae</name>
    <dbReference type="NCBI Taxonomy" id="480658"/>
    <lineage>
        <taxon>Bacteria</taxon>
        <taxon>Pseudomonadati</taxon>
        <taxon>Pseudomonadota</taxon>
        <taxon>Betaproteobacteria</taxon>
        <taxon>Burkholderiales</taxon>
        <taxon>Burkholderiaceae</taxon>
        <taxon>Paraburkholderia</taxon>
    </lineage>
</organism>
<dbReference type="InterPro" id="IPR037040">
    <property type="entry name" value="CNF_Rho-act_sf"/>
</dbReference>
<gene>
    <name evidence="3" type="ORF">BX592_13152</name>
</gene>
<protein>
    <submittedName>
        <fullName evidence="3">Cytotoxic necrotizing factor Rho-activating protein</fullName>
    </submittedName>
</protein>
<proteinExistence type="predicted"/>
<dbReference type="InterPro" id="IPR008430">
    <property type="entry name" value="CNF_Rho-act"/>
</dbReference>
<comment type="caution">
    <text evidence="3">The sequence shown here is derived from an EMBL/GenBank/DDBJ whole genome shotgun (WGS) entry which is preliminary data.</text>
</comment>
<dbReference type="CDD" id="cd16834">
    <property type="entry name" value="CNF1-like"/>
    <property type="match status" value="1"/>
</dbReference>
<dbReference type="Gene3D" id="3.60.100.10">
    <property type="entry name" value="Cytotoxic necrotizing factor, Rho-activating domain"/>
    <property type="match status" value="1"/>
</dbReference>
<feature type="region of interest" description="Disordered" evidence="1">
    <location>
        <begin position="273"/>
        <end position="328"/>
    </location>
</feature>
<name>A0A4R8L7P6_9BURK</name>
<dbReference type="Pfam" id="PF05785">
    <property type="entry name" value="CNF1"/>
    <property type="match status" value="1"/>
</dbReference>
<feature type="compositionally biased region" description="Polar residues" evidence="1">
    <location>
        <begin position="277"/>
        <end position="307"/>
    </location>
</feature>